<proteinExistence type="predicted"/>
<keyword evidence="2" id="KW-1185">Reference proteome</keyword>
<dbReference type="Proteomes" id="UP000664288">
    <property type="component" value="Unassembled WGS sequence"/>
</dbReference>
<sequence>MSDTKLKRLPPLKSDEEAERFIEEADLTEYDLSQFKPMKFRRRGNADRVTFELPPELVRKLSDKARKDGMTEGDLMRKVLEDHLKDV</sequence>
<dbReference type="RefSeq" id="WP_207352063.1">
    <property type="nucleotide sequence ID" value="NZ_JAFMPY010000021.1"/>
</dbReference>
<dbReference type="InterPro" id="IPR022148">
    <property type="entry name" value="CopG_antitoxin"/>
</dbReference>
<dbReference type="Pfam" id="PF12441">
    <property type="entry name" value="CopG_antitoxin"/>
    <property type="match status" value="1"/>
</dbReference>
<reference evidence="1 2" key="1">
    <citation type="submission" date="2021-03" db="EMBL/GenBank/DDBJ databases">
        <title>Whole genome sequence of Jiella sp. MQZ13P-4.</title>
        <authorList>
            <person name="Tuo L."/>
        </authorList>
    </citation>
    <scope>NUCLEOTIDE SEQUENCE [LARGE SCALE GENOMIC DNA]</scope>
    <source>
        <strain evidence="1 2">MQZ13P-4</strain>
    </source>
</reference>
<evidence type="ECO:0000313" key="2">
    <source>
        <dbReference type="Proteomes" id="UP000664288"/>
    </source>
</evidence>
<evidence type="ECO:0000313" key="1">
    <source>
        <dbReference type="EMBL" id="MBO0905431.1"/>
    </source>
</evidence>
<gene>
    <name evidence="1" type="ORF">J1C47_17440</name>
</gene>
<comment type="caution">
    <text evidence="1">The sequence shown here is derived from an EMBL/GenBank/DDBJ whole genome shotgun (WGS) entry which is preliminary data.</text>
</comment>
<protein>
    <submittedName>
        <fullName evidence="1">Ribbon-helix-helix protein, CopG family</fullName>
    </submittedName>
</protein>
<dbReference type="EMBL" id="JAFMPY010000021">
    <property type="protein sequence ID" value="MBO0905431.1"/>
    <property type="molecule type" value="Genomic_DNA"/>
</dbReference>
<organism evidence="1 2">
    <name type="scientific">Jiella sonneratiae</name>
    <dbReference type="NCBI Taxonomy" id="2816856"/>
    <lineage>
        <taxon>Bacteria</taxon>
        <taxon>Pseudomonadati</taxon>
        <taxon>Pseudomonadota</taxon>
        <taxon>Alphaproteobacteria</taxon>
        <taxon>Hyphomicrobiales</taxon>
        <taxon>Aurantimonadaceae</taxon>
        <taxon>Jiella</taxon>
    </lineage>
</organism>
<name>A0ABS3J6Z0_9HYPH</name>
<accession>A0ABS3J6Z0</accession>